<dbReference type="InterPro" id="IPR011009">
    <property type="entry name" value="Kinase-like_dom_sf"/>
</dbReference>
<reference evidence="2" key="1">
    <citation type="submission" date="2023-12" db="EMBL/GenBank/DDBJ databases">
        <title>Genome assembly of Anisodus tanguticus.</title>
        <authorList>
            <person name="Wang Y.-J."/>
        </authorList>
    </citation>
    <scope>NUCLEOTIDE SEQUENCE</scope>
    <source>
        <strain evidence="2">KB-2021</strain>
        <tissue evidence="2">Leaf</tissue>
    </source>
</reference>
<proteinExistence type="predicted"/>
<keyword evidence="3" id="KW-1185">Reference proteome</keyword>
<dbReference type="AlphaFoldDB" id="A0AAE1SER3"/>
<dbReference type="PANTHER" id="PTHR48011:SF4">
    <property type="entry name" value="MITOGEN-ACTIVATED PROTEIN KINASE KINASE KINASE 19"/>
    <property type="match status" value="1"/>
</dbReference>
<dbReference type="Pfam" id="PF00069">
    <property type="entry name" value="Pkinase"/>
    <property type="match status" value="1"/>
</dbReference>
<name>A0AAE1SER3_9SOLA</name>
<evidence type="ECO:0000313" key="3">
    <source>
        <dbReference type="Proteomes" id="UP001291623"/>
    </source>
</evidence>
<dbReference type="PANTHER" id="PTHR48011">
    <property type="entry name" value="CCR4-NOT TRANSCRIPTIONAL COMPLEX SUBUNIT CAF120-RELATED"/>
    <property type="match status" value="1"/>
</dbReference>
<gene>
    <name evidence="2" type="ORF">RND71_013196</name>
</gene>
<sequence length="152" mass="16250">MYVVRMQILSLIREDRKLVSDTLSTMKGEKNAEQEWSLAGKRSVNYGQNILLGKTGAKIADFGCAKWVDPAEKDGGAAASSSEPIGGTPMFMAPEVARGAEQGCPVDIWALGCTIIEMATGGSPWTDVINAPSLLHKIAFCGNPLKFRSSCL</sequence>
<dbReference type="SMART" id="SM00220">
    <property type="entry name" value="S_TKc"/>
    <property type="match status" value="1"/>
</dbReference>
<dbReference type="InterPro" id="IPR052751">
    <property type="entry name" value="Plant_MAPKKK"/>
</dbReference>
<dbReference type="EMBL" id="JAVYJV010000006">
    <property type="protein sequence ID" value="KAK4369404.1"/>
    <property type="molecule type" value="Genomic_DNA"/>
</dbReference>
<protein>
    <recommendedName>
        <fullName evidence="1">Protein kinase domain-containing protein</fullName>
    </recommendedName>
</protein>
<accession>A0AAE1SER3</accession>
<dbReference type="GO" id="GO:0004672">
    <property type="term" value="F:protein kinase activity"/>
    <property type="evidence" value="ECO:0007669"/>
    <property type="project" value="InterPro"/>
</dbReference>
<comment type="caution">
    <text evidence="2">The sequence shown here is derived from an EMBL/GenBank/DDBJ whole genome shotgun (WGS) entry which is preliminary data.</text>
</comment>
<feature type="domain" description="Protein kinase" evidence="1">
    <location>
        <begin position="1"/>
        <end position="152"/>
    </location>
</feature>
<evidence type="ECO:0000259" key="1">
    <source>
        <dbReference type="PROSITE" id="PS50011"/>
    </source>
</evidence>
<dbReference type="PROSITE" id="PS50011">
    <property type="entry name" value="PROTEIN_KINASE_DOM"/>
    <property type="match status" value="1"/>
</dbReference>
<dbReference type="GO" id="GO:0005524">
    <property type="term" value="F:ATP binding"/>
    <property type="evidence" value="ECO:0007669"/>
    <property type="project" value="InterPro"/>
</dbReference>
<dbReference type="GO" id="GO:0007165">
    <property type="term" value="P:signal transduction"/>
    <property type="evidence" value="ECO:0007669"/>
    <property type="project" value="TreeGrafter"/>
</dbReference>
<dbReference type="Gene3D" id="1.10.510.10">
    <property type="entry name" value="Transferase(Phosphotransferase) domain 1"/>
    <property type="match status" value="1"/>
</dbReference>
<dbReference type="InterPro" id="IPR000719">
    <property type="entry name" value="Prot_kinase_dom"/>
</dbReference>
<evidence type="ECO:0000313" key="2">
    <source>
        <dbReference type="EMBL" id="KAK4369404.1"/>
    </source>
</evidence>
<dbReference type="Proteomes" id="UP001291623">
    <property type="component" value="Unassembled WGS sequence"/>
</dbReference>
<dbReference type="SUPFAM" id="SSF56112">
    <property type="entry name" value="Protein kinase-like (PK-like)"/>
    <property type="match status" value="1"/>
</dbReference>
<organism evidence="2 3">
    <name type="scientific">Anisodus tanguticus</name>
    <dbReference type="NCBI Taxonomy" id="243964"/>
    <lineage>
        <taxon>Eukaryota</taxon>
        <taxon>Viridiplantae</taxon>
        <taxon>Streptophyta</taxon>
        <taxon>Embryophyta</taxon>
        <taxon>Tracheophyta</taxon>
        <taxon>Spermatophyta</taxon>
        <taxon>Magnoliopsida</taxon>
        <taxon>eudicotyledons</taxon>
        <taxon>Gunneridae</taxon>
        <taxon>Pentapetalae</taxon>
        <taxon>asterids</taxon>
        <taxon>lamiids</taxon>
        <taxon>Solanales</taxon>
        <taxon>Solanaceae</taxon>
        <taxon>Solanoideae</taxon>
        <taxon>Hyoscyameae</taxon>
        <taxon>Anisodus</taxon>
    </lineage>
</organism>